<feature type="domain" description="Alcohol dehydrogenase-like C-terminal" evidence="6">
    <location>
        <begin position="175"/>
        <end position="295"/>
    </location>
</feature>
<dbReference type="AlphaFoldDB" id="A0A6J6VL69"/>
<dbReference type="Pfam" id="PF08240">
    <property type="entry name" value="ADH_N"/>
    <property type="match status" value="1"/>
</dbReference>
<dbReference type="InterPro" id="IPR011032">
    <property type="entry name" value="GroES-like_sf"/>
</dbReference>
<dbReference type="Gene3D" id="3.40.50.720">
    <property type="entry name" value="NAD(P)-binding Rossmann-like Domain"/>
    <property type="match status" value="1"/>
</dbReference>
<dbReference type="PANTHER" id="PTHR43161">
    <property type="entry name" value="SORBITOL DEHYDROGENASE"/>
    <property type="match status" value="1"/>
</dbReference>
<proteinExistence type="inferred from homology"/>
<evidence type="ECO:0000256" key="1">
    <source>
        <dbReference type="ARBA" id="ARBA00001947"/>
    </source>
</evidence>
<comment type="cofactor">
    <cofactor evidence="1">
        <name>Zn(2+)</name>
        <dbReference type="ChEBI" id="CHEBI:29105"/>
    </cofactor>
</comment>
<evidence type="ECO:0000313" key="8">
    <source>
        <dbReference type="EMBL" id="CAB4771625.1"/>
    </source>
</evidence>
<dbReference type="EMBL" id="CAEZZY010000010">
    <property type="protein sequence ID" value="CAB4771625.1"/>
    <property type="molecule type" value="Genomic_DNA"/>
</dbReference>
<dbReference type="SUPFAM" id="SSF50129">
    <property type="entry name" value="GroES-like"/>
    <property type="match status" value="1"/>
</dbReference>
<keyword evidence="5" id="KW-0560">Oxidoreductase</keyword>
<organism evidence="8">
    <name type="scientific">freshwater metagenome</name>
    <dbReference type="NCBI Taxonomy" id="449393"/>
    <lineage>
        <taxon>unclassified sequences</taxon>
        <taxon>metagenomes</taxon>
        <taxon>ecological metagenomes</taxon>
    </lineage>
</organism>
<dbReference type="Gene3D" id="3.90.180.10">
    <property type="entry name" value="Medium-chain alcohol dehydrogenases, catalytic domain"/>
    <property type="match status" value="1"/>
</dbReference>
<evidence type="ECO:0000259" key="7">
    <source>
        <dbReference type="Pfam" id="PF08240"/>
    </source>
</evidence>
<dbReference type="GO" id="GO:0046872">
    <property type="term" value="F:metal ion binding"/>
    <property type="evidence" value="ECO:0007669"/>
    <property type="project" value="UniProtKB-KW"/>
</dbReference>
<name>A0A6J6VL69_9ZZZZ</name>
<evidence type="ECO:0000256" key="2">
    <source>
        <dbReference type="ARBA" id="ARBA00008072"/>
    </source>
</evidence>
<evidence type="ECO:0000256" key="4">
    <source>
        <dbReference type="ARBA" id="ARBA00022833"/>
    </source>
</evidence>
<evidence type="ECO:0000256" key="3">
    <source>
        <dbReference type="ARBA" id="ARBA00022723"/>
    </source>
</evidence>
<feature type="domain" description="Alcohol dehydrogenase-like N-terminal" evidence="7">
    <location>
        <begin position="28"/>
        <end position="135"/>
    </location>
</feature>
<gene>
    <name evidence="8" type="ORF">UFOPK2928_00192</name>
</gene>
<accession>A0A6J6VL69</accession>
<keyword evidence="3" id="KW-0479">Metal-binding</keyword>
<dbReference type="InterPro" id="IPR013149">
    <property type="entry name" value="ADH-like_C"/>
</dbReference>
<comment type="similarity">
    <text evidence="2">Belongs to the zinc-containing alcohol dehydrogenase family.</text>
</comment>
<dbReference type="SUPFAM" id="SSF51735">
    <property type="entry name" value="NAD(P)-binding Rossmann-fold domains"/>
    <property type="match status" value="1"/>
</dbReference>
<dbReference type="GO" id="GO:0016491">
    <property type="term" value="F:oxidoreductase activity"/>
    <property type="evidence" value="ECO:0007669"/>
    <property type="project" value="UniProtKB-KW"/>
</dbReference>
<evidence type="ECO:0000256" key="5">
    <source>
        <dbReference type="ARBA" id="ARBA00023002"/>
    </source>
</evidence>
<keyword evidence="4" id="KW-0862">Zinc</keyword>
<dbReference type="InterPro" id="IPR036291">
    <property type="entry name" value="NAD(P)-bd_dom_sf"/>
</dbReference>
<reference evidence="8" key="1">
    <citation type="submission" date="2020-05" db="EMBL/GenBank/DDBJ databases">
        <authorList>
            <person name="Chiriac C."/>
            <person name="Salcher M."/>
            <person name="Ghai R."/>
            <person name="Kavagutti S V."/>
        </authorList>
    </citation>
    <scope>NUCLEOTIDE SEQUENCE</scope>
</reference>
<protein>
    <submittedName>
        <fullName evidence="8">Unannotated protein</fullName>
    </submittedName>
</protein>
<sequence>MSHLSLVLTSFNEFEVKKRALAELTGENAIVKILATAICGSDIHGASGATGRRFPDQVMGHETCGVVEKVSTSAGSDLVGKRVVINPVISCHQCELCLGGKEYVCRSRKVLGVTKGVDGAFAQYVIAPIRNLALISEEVSPVLATAVEPLAVGYHAVVRAGVETTDRVLIIGGGPIGQAIGLACARVGVKDFVISEPSDAKREFISKFSFKSISPKELSSFYENSAKPTVVFDAVGNTYSFSDAFKFSDVAARIVLVGMDTPDLAIPSYEVSADERTILGSYCYTNKEFADTANWLGDNHKLVAPFISDVTPMGKAPEMFEKLHAGGFEYNRVVISQDA</sequence>
<dbReference type="InterPro" id="IPR013154">
    <property type="entry name" value="ADH-like_N"/>
</dbReference>
<dbReference type="Pfam" id="PF00107">
    <property type="entry name" value="ADH_zinc_N"/>
    <property type="match status" value="1"/>
</dbReference>
<evidence type="ECO:0000259" key="6">
    <source>
        <dbReference type="Pfam" id="PF00107"/>
    </source>
</evidence>